<feature type="region of interest" description="Disordered" evidence="1">
    <location>
        <begin position="1"/>
        <end position="23"/>
    </location>
</feature>
<feature type="region of interest" description="Disordered" evidence="1">
    <location>
        <begin position="51"/>
        <end position="99"/>
    </location>
</feature>
<dbReference type="AlphaFoldDB" id="A0A8H7XZK3"/>
<name>A0A8H7XZK3_PSICU</name>
<feature type="region of interest" description="Disordered" evidence="1">
    <location>
        <begin position="191"/>
        <end position="216"/>
    </location>
</feature>
<dbReference type="EMBL" id="JAFIQS010000003">
    <property type="protein sequence ID" value="KAG5170905.1"/>
    <property type="molecule type" value="Genomic_DNA"/>
</dbReference>
<evidence type="ECO:0000256" key="1">
    <source>
        <dbReference type="SAM" id="MobiDB-lite"/>
    </source>
</evidence>
<organism evidence="2">
    <name type="scientific">Psilocybe cubensis</name>
    <name type="common">Psychedelic mushroom</name>
    <name type="synonym">Stropharia cubensis</name>
    <dbReference type="NCBI Taxonomy" id="181762"/>
    <lineage>
        <taxon>Eukaryota</taxon>
        <taxon>Fungi</taxon>
        <taxon>Dikarya</taxon>
        <taxon>Basidiomycota</taxon>
        <taxon>Agaricomycotina</taxon>
        <taxon>Agaricomycetes</taxon>
        <taxon>Agaricomycetidae</taxon>
        <taxon>Agaricales</taxon>
        <taxon>Agaricineae</taxon>
        <taxon>Strophariaceae</taxon>
        <taxon>Psilocybe</taxon>
    </lineage>
</organism>
<proteinExistence type="predicted"/>
<accession>A0A8H7XZK3</accession>
<gene>
    <name evidence="2" type="ORF">JR316_002980</name>
</gene>
<reference evidence="2" key="1">
    <citation type="submission" date="2021-02" db="EMBL/GenBank/DDBJ databases">
        <title>Psilocybe cubensis genome.</title>
        <authorList>
            <person name="Mckernan K.J."/>
            <person name="Crawford S."/>
            <person name="Trippe A."/>
            <person name="Kane L.T."/>
            <person name="Mclaughlin S."/>
        </authorList>
    </citation>
    <scope>NUCLEOTIDE SEQUENCE [LARGE SCALE GENOMIC DNA]</scope>
    <source>
        <strain evidence="2">MGC-MH-2018</strain>
    </source>
</reference>
<sequence length="216" mass="24341">MPSQRTSSNRKSRKKALYEDDANAADAVTYRNQTRTTRAGKVVSELVKVSLSTASQPHKKIPVDPGEQEQNTFNGDGGFSEDENQPSTSHQNDNAVPKIRKTQRDYINEFVSRVDSLLGALLTREAPNISEDSEHPICSNCDNSIAVNYLEGIEETKDEEEQNQLQQLNWKQAPVGPLTDHTDNIDIQMDTLEDNPENLDPDGPTDEEFEEYLDRY</sequence>
<protein>
    <submittedName>
        <fullName evidence="2">Uncharacterized protein</fullName>
    </submittedName>
</protein>
<comment type="caution">
    <text evidence="2">The sequence shown here is derived from an EMBL/GenBank/DDBJ whole genome shotgun (WGS) entry which is preliminary data.</text>
</comment>
<feature type="compositionally biased region" description="Polar residues" evidence="1">
    <location>
        <begin position="85"/>
        <end position="94"/>
    </location>
</feature>
<evidence type="ECO:0000313" key="2">
    <source>
        <dbReference type="EMBL" id="KAG5170905.1"/>
    </source>
</evidence>